<dbReference type="InterPro" id="IPR015943">
    <property type="entry name" value="WD40/YVTN_repeat-like_dom_sf"/>
</dbReference>
<keyword evidence="9" id="KW-1185">Reference proteome</keyword>
<feature type="repeat" description="WD" evidence="6">
    <location>
        <begin position="207"/>
        <end position="248"/>
    </location>
</feature>
<dbReference type="GO" id="GO:0043161">
    <property type="term" value="P:proteasome-mediated ubiquitin-dependent protein catabolic process"/>
    <property type="evidence" value="ECO:0007669"/>
    <property type="project" value="TreeGrafter"/>
</dbReference>
<dbReference type="PROSITE" id="PS00678">
    <property type="entry name" value="WD_REPEATS_1"/>
    <property type="match status" value="2"/>
</dbReference>
<keyword evidence="2 6" id="KW-0853">WD repeat</keyword>
<dbReference type="Gene3D" id="2.130.10.10">
    <property type="entry name" value="YVTN repeat-like/Quinoprotein amine dehydrogenase"/>
    <property type="match status" value="1"/>
</dbReference>
<keyword evidence="4" id="KW-0833">Ubl conjugation pathway</keyword>
<feature type="compositionally biased region" description="Polar residues" evidence="7">
    <location>
        <begin position="583"/>
        <end position="604"/>
    </location>
</feature>
<feature type="region of interest" description="Disordered" evidence="7">
    <location>
        <begin position="386"/>
        <end position="485"/>
    </location>
</feature>
<feature type="compositionally biased region" description="Pro residues" evidence="7">
    <location>
        <begin position="444"/>
        <end position="454"/>
    </location>
</feature>
<organism evidence="8 9">
    <name type="scientific">Fundulus heteroclitus</name>
    <name type="common">Killifish</name>
    <name type="synonym">Mummichog</name>
    <dbReference type="NCBI Taxonomy" id="8078"/>
    <lineage>
        <taxon>Eukaryota</taxon>
        <taxon>Metazoa</taxon>
        <taxon>Chordata</taxon>
        <taxon>Craniata</taxon>
        <taxon>Vertebrata</taxon>
        <taxon>Euteleostomi</taxon>
        <taxon>Actinopterygii</taxon>
        <taxon>Neopterygii</taxon>
        <taxon>Teleostei</taxon>
        <taxon>Neoteleostei</taxon>
        <taxon>Acanthomorphata</taxon>
        <taxon>Ovalentaria</taxon>
        <taxon>Atherinomorphae</taxon>
        <taxon>Cyprinodontiformes</taxon>
        <taxon>Fundulidae</taxon>
        <taxon>Fundulus</taxon>
    </lineage>
</organism>
<dbReference type="AlphaFoldDB" id="A0A3Q2Q2D5"/>
<comment type="similarity">
    <text evidence="5">Belongs to the WD repeat cdt2 family.</text>
</comment>
<accession>A0A3Q2Q2D5</accession>
<dbReference type="SMART" id="SM00320">
    <property type="entry name" value="WD40"/>
    <property type="match status" value="5"/>
</dbReference>
<keyword evidence="3" id="KW-0677">Repeat</keyword>
<evidence type="ECO:0000256" key="1">
    <source>
        <dbReference type="ARBA" id="ARBA00004906"/>
    </source>
</evidence>
<dbReference type="InterPro" id="IPR051865">
    <property type="entry name" value="WD-repeat_CDT2_adapter"/>
</dbReference>
<dbReference type="PANTHER" id="PTHR22852">
    <property type="entry name" value="LETHAL 2 DENTICLELESS PROTEIN RETINOIC ACID-REGULATED NUCLEAR MATRIX-ASSOCIATED PROTEIN"/>
    <property type="match status" value="1"/>
</dbReference>
<proteinExistence type="inferred from homology"/>
<dbReference type="Ensembl" id="ENSFHET00000035200.1">
    <property type="protein sequence ID" value="ENSFHEP00000020431.1"/>
    <property type="gene ID" value="ENSFHEG00000022626.1"/>
</dbReference>
<dbReference type="InterPro" id="IPR036322">
    <property type="entry name" value="WD40_repeat_dom_sf"/>
</dbReference>
<feature type="compositionally biased region" description="Polar residues" evidence="7">
    <location>
        <begin position="418"/>
        <end position="443"/>
    </location>
</feature>
<sequence length="604" mass="65808">MFFRSIVDRGVGRHPCSRIPLSSLLEGYQCVRHDEHVSFGTMGDSVPPFGLAFSSAGDMHHVLAAANEEGIVRIYDTKSRENPLLKEWLAHENAVFDIAWVPGESQLVTAAGDQMARLWDVKSGEPLGSFKGHLCSLKSVAFAPGEKAVFCTGGRDGNIMVWDIRCSQKDGFYRQVKQISGAHNKSETSAPSKTKKRRSSTRGMAPSVDTQQSVTVVLFRDQHTLVSSGAVDGVVKMWDLRKNYTAYRHDPVPMQTYPYAGSSTRMRLGYSGLVLDSSRANIMCNCTDDSIYMFNVCGIKTSPVAVFSGHQNSSFYVKSSISPDDQFLASGSSDHHTYIWKFPPFFLRYTIFGNCTDICNLVPTVRAATPPAKTQMMQRFAGLTSPQPAACASNSAALPLPSSTTSPDRPTPVPVHQKTPTSIKQWLSPTHGSRSRVTATTPPHQEPGPRPPSPASGSSPTERRAKRKLETGESSPPPGCEDGARCECVSELSPEAKRSRVLFGVCNPPQERSAQTDCHAEGGEPVTPWQAGKENCSLRTGNWLSEIGQKMKKSHGGTSGHKKQDGKTHTSSVSAEIPGLDLNSHSYSVHSTKSKKQNSWTCFP</sequence>
<feature type="repeat" description="WD" evidence="6">
    <location>
        <begin position="130"/>
        <end position="165"/>
    </location>
</feature>
<dbReference type="InterPro" id="IPR019775">
    <property type="entry name" value="WD40_repeat_CS"/>
</dbReference>
<dbReference type="Proteomes" id="UP000265000">
    <property type="component" value="Unplaced"/>
</dbReference>
<dbReference type="Pfam" id="PF00400">
    <property type="entry name" value="WD40"/>
    <property type="match status" value="4"/>
</dbReference>
<dbReference type="SUPFAM" id="SSF50978">
    <property type="entry name" value="WD40 repeat-like"/>
    <property type="match status" value="1"/>
</dbReference>
<dbReference type="PANTHER" id="PTHR22852:SF0">
    <property type="entry name" value="DENTICLELESS PROTEIN HOMOLOG"/>
    <property type="match status" value="1"/>
</dbReference>
<name>A0A3Q2Q2D5_FUNHE</name>
<dbReference type="InterPro" id="IPR020472">
    <property type="entry name" value="WD40_PAC1"/>
</dbReference>
<dbReference type="GO" id="GO:0005634">
    <property type="term" value="C:nucleus"/>
    <property type="evidence" value="ECO:0007669"/>
    <property type="project" value="TreeGrafter"/>
</dbReference>
<feature type="region of interest" description="Disordered" evidence="7">
    <location>
        <begin position="511"/>
        <end position="534"/>
    </location>
</feature>
<feature type="repeat" description="WD" evidence="6">
    <location>
        <begin position="88"/>
        <end position="129"/>
    </location>
</feature>
<evidence type="ECO:0000256" key="6">
    <source>
        <dbReference type="PROSITE-ProRule" id="PRU00221"/>
    </source>
</evidence>
<evidence type="ECO:0000256" key="2">
    <source>
        <dbReference type="ARBA" id="ARBA00022574"/>
    </source>
</evidence>
<dbReference type="PRINTS" id="PR00320">
    <property type="entry name" value="GPROTEINBRPT"/>
</dbReference>
<evidence type="ECO:0000256" key="4">
    <source>
        <dbReference type="ARBA" id="ARBA00022786"/>
    </source>
</evidence>
<feature type="region of interest" description="Disordered" evidence="7">
    <location>
        <begin position="549"/>
        <end position="604"/>
    </location>
</feature>
<feature type="compositionally biased region" description="Polar residues" evidence="7">
    <location>
        <begin position="182"/>
        <end position="192"/>
    </location>
</feature>
<evidence type="ECO:0000313" key="9">
    <source>
        <dbReference type="Proteomes" id="UP000265000"/>
    </source>
</evidence>
<dbReference type="PROSITE" id="PS50294">
    <property type="entry name" value="WD_REPEATS_REGION"/>
    <property type="match status" value="2"/>
</dbReference>
<dbReference type="GeneTree" id="ENSGT00530000064210"/>
<reference evidence="8" key="2">
    <citation type="submission" date="2025-09" db="UniProtKB">
        <authorList>
            <consortium name="Ensembl"/>
        </authorList>
    </citation>
    <scope>IDENTIFICATION</scope>
</reference>
<dbReference type="PROSITE" id="PS50082">
    <property type="entry name" value="WD_REPEATS_2"/>
    <property type="match status" value="3"/>
</dbReference>
<feature type="compositionally biased region" description="Low complexity" evidence="7">
    <location>
        <begin position="386"/>
        <end position="408"/>
    </location>
</feature>
<evidence type="ECO:0000256" key="7">
    <source>
        <dbReference type="SAM" id="MobiDB-lite"/>
    </source>
</evidence>
<evidence type="ECO:0000313" key="8">
    <source>
        <dbReference type="Ensembl" id="ENSFHEP00000020431.1"/>
    </source>
</evidence>
<dbReference type="InterPro" id="IPR001680">
    <property type="entry name" value="WD40_rpt"/>
</dbReference>
<protein>
    <submittedName>
        <fullName evidence="8">Denticleless E3 ubiquitin protein ligase homolog (Drosophila)</fullName>
    </submittedName>
</protein>
<feature type="region of interest" description="Disordered" evidence="7">
    <location>
        <begin position="182"/>
        <end position="208"/>
    </location>
</feature>
<evidence type="ECO:0000256" key="5">
    <source>
        <dbReference type="ARBA" id="ARBA00038344"/>
    </source>
</evidence>
<reference evidence="8" key="1">
    <citation type="submission" date="2025-08" db="UniProtKB">
        <authorList>
            <consortium name="Ensembl"/>
        </authorList>
    </citation>
    <scope>IDENTIFICATION</scope>
</reference>
<dbReference type="GO" id="GO:0007095">
    <property type="term" value="P:mitotic G2 DNA damage checkpoint signaling"/>
    <property type="evidence" value="ECO:0007669"/>
    <property type="project" value="TreeGrafter"/>
</dbReference>
<comment type="pathway">
    <text evidence="1">Protein modification; protein ubiquitination.</text>
</comment>
<dbReference type="GO" id="GO:0030674">
    <property type="term" value="F:protein-macromolecule adaptor activity"/>
    <property type="evidence" value="ECO:0007669"/>
    <property type="project" value="TreeGrafter"/>
</dbReference>
<evidence type="ECO:0000256" key="3">
    <source>
        <dbReference type="ARBA" id="ARBA00022737"/>
    </source>
</evidence>